<dbReference type="AlphaFoldDB" id="M1WTN8"/>
<sequence>MGLFSNPSGPLFVILIKKYQAYGMDLGLVWSGVEAAPISLEQGCYRTA</sequence>
<evidence type="ECO:0000313" key="1">
    <source>
        <dbReference type="EMBL" id="CCH49782.1"/>
    </source>
</evidence>
<reference evidence="2" key="2">
    <citation type="journal article" date="2013" name="Stand. Genomic Sci.">
        <title>Complete genome sequence of Desulfocapsa sulfexigens, a marine deltaproteobacterium specialized in disproportionating inorganic sulfur compounds.</title>
        <authorList>
            <person name="Finster K.W."/>
            <person name="Kjeldsen K.U."/>
            <person name="Kube M."/>
            <person name="Reinhardt R."/>
            <person name="Mussmann M."/>
            <person name="Amann R."/>
            <person name="Schreiber L."/>
        </authorList>
    </citation>
    <scope>NUCLEOTIDE SEQUENCE [LARGE SCALE GENOMIC DNA]</scope>
    <source>
        <strain evidence="2">DSM 10523 / SB164P1</strain>
    </source>
</reference>
<name>M1WTN8_PSEP2</name>
<organism evidence="1 2">
    <name type="scientific">Pseudodesulfovibrio piezophilus (strain DSM 21447 / JCM 15486 / C1TLV30)</name>
    <name type="common">Desulfovibrio piezophilus</name>
    <dbReference type="NCBI Taxonomy" id="1322246"/>
    <lineage>
        <taxon>Bacteria</taxon>
        <taxon>Pseudomonadati</taxon>
        <taxon>Thermodesulfobacteriota</taxon>
        <taxon>Desulfovibrionia</taxon>
        <taxon>Desulfovibrionales</taxon>
        <taxon>Desulfovibrionaceae</taxon>
    </lineage>
</organism>
<reference evidence="1 2" key="1">
    <citation type="journal article" date="2013" name="PLoS ONE">
        <title>The first genomic and proteomic characterization of a deep-sea sulfate reducer: insights into the piezophilic lifestyle of Desulfovibrio piezophilus.</title>
        <authorList>
            <person name="Pradel N."/>
            <person name="Ji B."/>
            <person name="Gimenez G."/>
            <person name="Talla E."/>
            <person name="Lenoble P."/>
            <person name="Garel M."/>
            <person name="Tamburini C."/>
            <person name="Fourquet P."/>
            <person name="Lebrun R."/>
            <person name="Bertin P."/>
            <person name="Denis Y."/>
            <person name="Pophillat M."/>
            <person name="Barbe V."/>
            <person name="Ollivier B."/>
            <person name="Dolla A."/>
        </authorList>
    </citation>
    <scope>NUCLEOTIDE SEQUENCE [LARGE SCALE GENOMIC DNA]</scope>
    <source>
        <strain evidence="2">DSM 10523 / SB164P1</strain>
    </source>
</reference>
<dbReference type="HOGENOM" id="CLU_3152068_0_0_7"/>
<dbReference type="EMBL" id="FO203427">
    <property type="protein sequence ID" value="CCH49782.1"/>
    <property type="molecule type" value="Genomic_DNA"/>
</dbReference>
<keyword evidence="2" id="KW-1185">Reference proteome</keyword>
<accession>M1WTN8</accession>
<dbReference type="PATRIC" id="fig|879567.3.peg.2730"/>
<dbReference type="KEGG" id="dpi:BN4_12547"/>
<proteinExistence type="predicted"/>
<dbReference type="Proteomes" id="UP000011724">
    <property type="component" value="Chromosome"/>
</dbReference>
<gene>
    <name evidence="1" type="ordered locus">BN4_12547</name>
</gene>
<evidence type="ECO:0000313" key="2">
    <source>
        <dbReference type="Proteomes" id="UP000011724"/>
    </source>
</evidence>
<dbReference type="STRING" id="1322246.BN4_12547"/>
<protein>
    <submittedName>
        <fullName evidence="1">Uncharacterized protein</fullName>
    </submittedName>
</protein>